<sequence length="68" mass="7305">MSVPAELKYTEEHMWVGVPEGGRARAGLAHFAQSLLGDIVYVELPQVGQVIEAGQAMGQVSSRTTPPR</sequence>
<dbReference type="InterPro" id="IPR033753">
    <property type="entry name" value="GCV_H/Fam206"/>
</dbReference>
<dbReference type="GO" id="GO:0009249">
    <property type="term" value="P:protein lipoylation"/>
    <property type="evidence" value="ECO:0007669"/>
    <property type="project" value="TreeGrafter"/>
</dbReference>
<dbReference type="CDD" id="cd06848">
    <property type="entry name" value="GCS_H"/>
    <property type="match status" value="1"/>
</dbReference>
<evidence type="ECO:0000313" key="3">
    <source>
        <dbReference type="Proteomes" id="UP000540128"/>
    </source>
</evidence>
<dbReference type="EMBL" id="JAANNT010000013">
    <property type="protein sequence ID" value="NUV29935.1"/>
    <property type="molecule type" value="Genomic_DNA"/>
</dbReference>
<accession>A0A7Y6CAD6</accession>
<organism evidence="2 3">
    <name type="scientific">Streptomyces odorifer</name>
    <dbReference type="NCBI Taxonomy" id="53450"/>
    <lineage>
        <taxon>Bacteria</taxon>
        <taxon>Bacillati</taxon>
        <taxon>Actinomycetota</taxon>
        <taxon>Actinomycetes</taxon>
        <taxon>Kitasatosporales</taxon>
        <taxon>Streptomycetaceae</taxon>
        <taxon>Streptomyces</taxon>
        <taxon>Streptomyces albidoflavus group</taxon>
    </lineage>
</organism>
<dbReference type="GO" id="GO:0019464">
    <property type="term" value="P:glycine decarboxylation via glycine cleavage system"/>
    <property type="evidence" value="ECO:0007669"/>
    <property type="project" value="InterPro"/>
</dbReference>
<protein>
    <submittedName>
        <fullName evidence="2">Glycine cleavage system protein H</fullName>
    </submittedName>
</protein>
<dbReference type="PANTHER" id="PTHR11715:SF3">
    <property type="entry name" value="GLYCINE CLEAVAGE SYSTEM H PROTEIN-RELATED"/>
    <property type="match status" value="1"/>
</dbReference>
<dbReference type="Pfam" id="PF01597">
    <property type="entry name" value="GCV_H"/>
    <property type="match status" value="1"/>
</dbReference>
<proteinExistence type="predicted"/>
<dbReference type="Gene3D" id="2.40.50.100">
    <property type="match status" value="1"/>
</dbReference>
<reference evidence="2 3" key="1">
    <citation type="submission" date="2020-03" db="EMBL/GenBank/DDBJ databases">
        <title>Complete genome sequence of sixteen Streptomyces strains facilitates identification of candidate genes involved in plant growth-promotion in grain legumes and cereals.</title>
        <authorList>
            <person name="Gopalakrishnan S."/>
            <person name="Thakur V."/>
            <person name="Saxena R."/>
            <person name="Vadlamudi S."/>
            <person name="Purohit S."/>
            <person name="Kumar V."/>
            <person name="Rathore A."/>
            <person name="Chitikineni A."/>
            <person name="Varshney R.K."/>
        </authorList>
    </citation>
    <scope>NUCLEOTIDE SEQUENCE [LARGE SCALE GENOMIC DNA]</scope>
    <source>
        <strain evidence="2 3">KAI-180</strain>
    </source>
</reference>
<name>A0A7Y6CAD6_9ACTN</name>
<evidence type="ECO:0000256" key="1">
    <source>
        <dbReference type="ARBA" id="ARBA00022823"/>
    </source>
</evidence>
<dbReference type="Proteomes" id="UP000540128">
    <property type="component" value="Unassembled WGS sequence"/>
</dbReference>
<keyword evidence="3" id="KW-1185">Reference proteome</keyword>
<gene>
    <name evidence="2" type="ORF">G6W59_16705</name>
</gene>
<dbReference type="GO" id="GO:0005960">
    <property type="term" value="C:glycine cleavage complex"/>
    <property type="evidence" value="ECO:0007669"/>
    <property type="project" value="InterPro"/>
</dbReference>
<dbReference type="SUPFAM" id="SSF51230">
    <property type="entry name" value="Single hybrid motif"/>
    <property type="match status" value="1"/>
</dbReference>
<dbReference type="PANTHER" id="PTHR11715">
    <property type="entry name" value="GLYCINE CLEAVAGE SYSTEM H PROTEIN"/>
    <property type="match status" value="1"/>
</dbReference>
<dbReference type="InterPro" id="IPR002930">
    <property type="entry name" value="GCV_H"/>
</dbReference>
<evidence type="ECO:0000313" key="2">
    <source>
        <dbReference type="EMBL" id="NUV29935.1"/>
    </source>
</evidence>
<comment type="caution">
    <text evidence="2">The sequence shown here is derived from an EMBL/GenBank/DDBJ whole genome shotgun (WGS) entry which is preliminary data.</text>
</comment>
<keyword evidence="1" id="KW-0450">Lipoyl</keyword>
<dbReference type="RefSeq" id="WP_051727104.1">
    <property type="nucleotide sequence ID" value="NZ_JAANNT010000013.1"/>
</dbReference>
<dbReference type="InterPro" id="IPR011053">
    <property type="entry name" value="Single_hybrid_motif"/>
</dbReference>
<dbReference type="AlphaFoldDB" id="A0A7Y6CAD6"/>
<dbReference type="GO" id="GO:0005829">
    <property type="term" value="C:cytosol"/>
    <property type="evidence" value="ECO:0007669"/>
    <property type="project" value="TreeGrafter"/>
</dbReference>